<evidence type="ECO:0000313" key="2">
    <source>
        <dbReference type="Proteomes" id="UP000785200"/>
    </source>
</evidence>
<dbReference type="AlphaFoldDB" id="A0A9P6VGL8"/>
<dbReference type="EMBL" id="VNKQ01000012">
    <property type="protein sequence ID" value="KAG0647552.1"/>
    <property type="molecule type" value="Genomic_DNA"/>
</dbReference>
<dbReference type="InterPro" id="IPR011004">
    <property type="entry name" value="Trimer_LpxA-like_sf"/>
</dbReference>
<dbReference type="Gene3D" id="2.160.10.10">
    <property type="entry name" value="Hexapeptide repeat proteins"/>
    <property type="match status" value="1"/>
</dbReference>
<organism evidence="1 2">
    <name type="scientific">Hyphodiscus hymeniophilus</name>
    <dbReference type="NCBI Taxonomy" id="353542"/>
    <lineage>
        <taxon>Eukaryota</taxon>
        <taxon>Fungi</taxon>
        <taxon>Dikarya</taxon>
        <taxon>Ascomycota</taxon>
        <taxon>Pezizomycotina</taxon>
        <taxon>Leotiomycetes</taxon>
        <taxon>Helotiales</taxon>
        <taxon>Hyphodiscaceae</taxon>
        <taxon>Hyphodiscus</taxon>
    </lineage>
</organism>
<sequence>MEHINEAENEARMVRGELYHAFVPNLIAKRNRCPGKLPEENLLSYGENDKSPIPAAGASEEEDAILLQDEAYIDGPIKVDYGTNLRIGKAVYVNFNCTFLDTCIITIGARTLIGPNCSFYSATHPLDPFLRNGIQGPELGAPIMIGEDCWLGGGVIVCPGVTIGRGCTVGAGSVVTKDVPEFTCVAGNPARFIRKIEPKEPDPNLSTTK</sequence>
<reference evidence="1" key="1">
    <citation type="submission" date="2019-07" db="EMBL/GenBank/DDBJ databases">
        <title>Hyphodiscus hymeniophilus genome sequencing and assembly.</title>
        <authorList>
            <person name="Kramer G."/>
            <person name="Nodwell J."/>
        </authorList>
    </citation>
    <scope>NUCLEOTIDE SEQUENCE</scope>
    <source>
        <strain evidence="1">ATCC 34498</strain>
    </source>
</reference>
<dbReference type="GO" id="GO:0008374">
    <property type="term" value="F:O-acyltransferase activity"/>
    <property type="evidence" value="ECO:0007669"/>
    <property type="project" value="TreeGrafter"/>
</dbReference>
<keyword evidence="2" id="KW-1185">Reference proteome</keyword>
<dbReference type="Pfam" id="PF00132">
    <property type="entry name" value="Hexapep"/>
    <property type="match status" value="1"/>
</dbReference>
<comment type="caution">
    <text evidence="1">The sequence shown here is derived from an EMBL/GenBank/DDBJ whole genome shotgun (WGS) entry which is preliminary data.</text>
</comment>
<dbReference type="InterPro" id="IPR051159">
    <property type="entry name" value="Hexapeptide_acetyltransf"/>
</dbReference>
<accession>A0A9P6VGL8</accession>
<dbReference type="Proteomes" id="UP000785200">
    <property type="component" value="Unassembled WGS sequence"/>
</dbReference>
<name>A0A9P6VGL8_9HELO</name>
<proteinExistence type="predicted"/>
<dbReference type="OrthoDB" id="25818at2759"/>
<evidence type="ECO:0000313" key="1">
    <source>
        <dbReference type="EMBL" id="KAG0647552.1"/>
    </source>
</evidence>
<dbReference type="CDD" id="cd03357">
    <property type="entry name" value="LbH_MAT_GAT"/>
    <property type="match status" value="1"/>
</dbReference>
<dbReference type="SUPFAM" id="SSF51161">
    <property type="entry name" value="Trimeric LpxA-like enzymes"/>
    <property type="match status" value="1"/>
</dbReference>
<dbReference type="PANTHER" id="PTHR23416">
    <property type="entry name" value="SIALIC ACID SYNTHASE-RELATED"/>
    <property type="match status" value="1"/>
</dbReference>
<dbReference type="InterPro" id="IPR001451">
    <property type="entry name" value="Hexapep"/>
</dbReference>
<protein>
    <submittedName>
        <fullName evidence="1">Acetyltransferase</fullName>
    </submittedName>
</protein>
<dbReference type="PANTHER" id="PTHR23416:SF54">
    <property type="entry name" value="ACETYLTRANSFERASE, CYSE_LACA_LPXA_NODL FAMILY (AFU_ORTHOLOGUE AFUA_2G08430)-RELATED"/>
    <property type="match status" value="1"/>
</dbReference>
<gene>
    <name evidence="1" type="ORF">D0Z07_6601</name>
</gene>